<dbReference type="GO" id="GO:0005765">
    <property type="term" value="C:lysosomal membrane"/>
    <property type="evidence" value="ECO:0007669"/>
    <property type="project" value="UniProtKB-SubCell"/>
</dbReference>
<evidence type="ECO:0000256" key="6">
    <source>
        <dbReference type="ARBA" id="ARBA00022753"/>
    </source>
</evidence>
<keyword evidence="7 11" id="KW-0378">Hydrolase</keyword>
<comment type="subcellular location">
    <subcellularLocation>
        <location evidence="2 11">Late endosome membrane</location>
        <topology evidence="2 11">Multi-pass membrane protein</topology>
    </subcellularLocation>
    <subcellularLocation>
        <location evidence="3 11">Lysosome membrane</location>
        <topology evidence="3 11">Multi-pass membrane protein</topology>
    </subcellularLocation>
</comment>
<evidence type="ECO:0000256" key="2">
    <source>
        <dbReference type="ARBA" id="ARBA00004107"/>
    </source>
</evidence>
<keyword evidence="6 11" id="KW-0967">Endosome</keyword>
<dbReference type="GO" id="GO:0030670">
    <property type="term" value="C:phagocytic vesicle membrane"/>
    <property type="evidence" value="ECO:0007669"/>
    <property type="project" value="TreeGrafter"/>
</dbReference>
<dbReference type="PANTHER" id="PTHR21014">
    <property type="entry name" value="PHOSPHATIDYLINOSITOL-4,5-BISPHOSPHATE 4-PHOSPHATASE"/>
    <property type="match status" value="1"/>
</dbReference>
<dbReference type="GO" id="GO:0034597">
    <property type="term" value="F:phosphatidylinositol-4,5-bisphosphate 4-phosphatase activity"/>
    <property type="evidence" value="ECO:0007669"/>
    <property type="project" value="UniProtKB-EC"/>
</dbReference>
<reference evidence="12 13" key="1">
    <citation type="journal article" date="2017" name="PLoS Biol.">
        <title>The sea cucumber genome provides insights into morphological evolution and visceral regeneration.</title>
        <authorList>
            <person name="Zhang X."/>
            <person name="Sun L."/>
            <person name="Yuan J."/>
            <person name="Sun Y."/>
            <person name="Gao Y."/>
            <person name="Zhang L."/>
            <person name="Li S."/>
            <person name="Dai H."/>
            <person name="Hamel J.F."/>
            <person name="Liu C."/>
            <person name="Yu Y."/>
            <person name="Liu S."/>
            <person name="Lin W."/>
            <person name="Guo K."/>
            <person name="Jin S."/>
            <person name="Xu P."/>
            <person name="Storey K.B."/>
            <person name="Huan P."/>
            <person name="Zhang T."/>
            <person name="Zhou Y."/>
            <person name="Zhang J."/>
            <person name="Lin C."/>
            <person name="Li X."/>
            <person name="Xing L."/>
            <person name="Huo D."/>
            <person name="Sun M."/>
            <person name="Wang L."/>
            <person name="Mercier A."/>
            <person name="Li F."/>
            <person name="Yang H."/>
            <person name="Xiang J."/>
        </authorList>
    </citation>
    <scope>NUCLEOTIDE SEQUENCE [LARGE SCALE GENOMIC DNA]</scope>
    <source>
        <strain evidence="12">Shaxun</strain>
        <tissue evidence="12">Muscle</tissue>
    </source>
</reference>
<evidence type="ECO:0000256" key="7">
    <source>
        <dbReference type="ARBA" id="ARBA00022801"/>
    </source>
</evidence>
<comment type="catalytic activity">
    <reaction evidence="1 11">
        <text>a 1,2-diacyl-sn-glycero-3-phospho-(1D-myo-inositol-4,5-bisphosphate) + H2O = a 1,2-diacyl-sn-glycero-3-phospho-(1D-myo-inositol-5-phosphate) + phosphate</text>
        <dbReference type="Rhea" id="RHEA:25674"/>
        <dbReference type="ChEBI" id="CHEBI:15377"/>
        <dbReference type="ChEBI" id="CHEBI:43474"/>
        <dbReference type="ChEBI" id="CHEBI:57795"/>
        <dbReference type="ChEBI" id="CHEBI:58456"/>
        <dbReference type="EC" id="3.1.3.78"/>
    </reaction>
</comment>
<keyword evidence="5 11" id="KW-0812">Transmembrane</keyword>
<dbReference type="InterPro" id="IPR019178">
    <property type="entry name" value="PtdIns-P2-Ptase"/>
</dbReference>
<keyword evidence="10 11" id="KW-0458">Lysosome</keyword>
<evidence type="ECO:0000256" key="9">
    <source>
        <dbReference type="ARBA" id="ARBA00023136"/>
    </source>
</evidence>
<evidence type="ECO:0000256" key="4">
    <source>
        <dbReference type="ARBA" id="ARBA00012936"/>
    </source>
</evidence>
<dbReference type="GO" id="GO:0046856">
    <property type="term" value="P:phosphatidylinositol dephosphorylation"/>
    <property type="evidence" value="ECO:0007669"/>
    <property type="project" value="InterPro"/>
</dbReference>
<gene>
    <name evidence="12" type="ORF">BSL78_00009</name>
</gene>
<protein>
    <recommendedName>
        <fullName evidence="4 11">Phosphatidylinositol-4,5-bisphosphate 4-phosphatase</fullName>
        <ecNumber evidence="4 11">3.1.3.78</ecNumber>
    </recommendedName>
</protein>
<evidence type="ECO:0000313" key="12">
    <source>
        <dbReference type="EMBL" id="PIK63002.1"/>
    </source>
</evidence>
<feature type="transmembrane region" description="Helical" evidence="11">
    <location>
        <begin position="158"/>
        <end position="181"/>
    </location>
</feature>
<keyword evidence="13" id="KW-1185">Reference proteome</keyword>
<evidence type="ECO:0000256" key="3">
    <source>
        <dbReference type="ARBA" id="ARBA00004155"/>
    </source>
</evidence>
<evidence type="ECO:0000256" key="8">
    <source>
        <dbReference type="ARBA" id="ARBA00022989"/>
    </source>
</evidence>
<proteinExistence type="predicted"/>
<evidence type="ECO:0000313" key="13">
    <source>
        <dbReference type="Proteomes" id="UP000230750"/>
    </source>
</evidence>
<dbReference type="EMBL" id="MRZV01000001">
    <property type="protein sequence ID" value="PIK63002.1"/>
    <property type="molecule type" value="Genomic_DNA"/>
</dbReference>
<accession>A0A2G8LS22</accession>
<dbReference type="GO" id="GO:0031902">
    <property type="term" value="C:late endosome membrane"/>
    <property type="evidence" value="ECO:0007669"/>
    <property type="project" value="UniProtKB-SubCell"/>
</dbReference>
<dbReference type="STRING" id="307972.A0A2G8LS22"/>
<dbReference type="OrthoDB" id="9939933at2759"/>
<dbReference type="EC" id="3.1.3.78" evidence="4 11"/>
<evidence type="ECO:0000256" key="1">
    <source>
        <dbReference type="ARBA" id="ARBA00001261"/>
    </source>
</evidence>
<dbReference type="Pfam" id="PF09788">
    <property type="entry name" value="Tmemb_55A"/>
    <property type="match status" value="1"/>
</dbReference>
<dbReference type="AlphaFoldDB" id="A0A2G8LS22"/>
<dbReference type="Proteomes" id="UP000230750">
    <property type="component" value="Unassembled WGS sequence"/>
</dbReference>
<evidence type="ECO:0000256" key="5">
    <source>
        <dbReference type="ARBA" id="ARBA00022692"/>
    </source>
</evidence>
<comment type="function">
    <text evidence="11">Catalyzes the hydrolysis of phosphatidylinositol-4,5-bisphosphate (PtdIns-4,5-P2) to phosphatidylinositol-4-phosphate (PtdIns-4-P).</text>
</comment>
<keyword evidence="8 11" id="KW-1133">Transmembrane helix</keyword>
<organism evidence="12 13">
    <name type="scientific">Stichopus japonicus</name>
    <name type="common">Sea cucumber</name>
    <dbReference type="NCBI Taxonomy" id="307972"/>
    <lineage>
        <taxon>Eukaryota</taxon>
        <taxon>Metazoa</taxon>
        <taxon>Echinodermata</taxon>
        <taxon>Eleutherozoa</taxon>
        <taxon>Echinozoa</taxon>
        <taxon>Holothuroidea</taxon>
        <taxon>Aspidochirotacea</taxon>
        <taxon>Aspidochirotida</taxon>
        <taxon>Stichopodidae</taxon>
        <taxon>Apostichopus</taxon>
    </lineage>
</organism>
<feature type="transmembrane region" description="Helical" evidence="11">
    <location>
        <begin position="187"/>
        <end position="204"/>
    </location>
</feature>
<dbReference type="GO" id="GO:0005886">
    <property type="term" value="C:plasma membrane"/>
    <property type="evidence" value="ECO:0007669"/>
    <property type="project" value="TreeGrafter"/>
</dbReference>
<dbReference type="PANTHER" id="PTHR21014:SF6">
    <property type="entry name" value="PHOSPHATIDYLINOSITOL-4,5-BISPHOSPHATE 4-PHOSPHATASE"/>
    <property type="match status" value="1"/>
</dbReference>
<comment type="caution">
    <text evidence="12">The sequence shown here is derived from an EMBL/GenBank/DDBJ whole genome shotgun (WGS) entry which is preliminary data.</text>
</comment>
<evidence type="ECO:0000256" key="11">
    <source>
        <dbReference type="RuleBase" id="RU365008"/>
    </source>
</evidence>
<name>A0A2G8LS22_STIJA</name>
<sequence>MGGPPPILPGEEPPPYSAMPAGGMPMINCRVCQAMINLEGKLHQHVVKCSVCQEATPIKEAPVGKKYVRCPCNCLLICKATSRRIACPRQNCKRIITLNSPANLPLGTTVVATFSGCRAVCGHCNETFTCPRSSCLVRCPYCRKVSSVGASYSRNRSLIYAIVGFLFLVAGVAVTVGTVLANAGSGGIYFIWVGAYVVGLLNLIRAMYYASMKVSHLEGRQE</sequence>
<evidence type="ECO:0000256" key="10">
    <source>
        <dbReference type="ARBA" id="ARBA00023228"/>
    </source>
</evidence>
<keyword evidence="9 11" id="KW-0472">Membrane</keyword>